<feature type="compositionally biased region" description="Gly residues" evidence="1">
    <location>
        <begin position="718"/>
        <end position="727"/>
    </location>
</feature>
<feature type="compositionally biased region" description="Polar residues" evidence="1">
    <location>
        <begin position="672"/>
        <end position="686"/>
    </location>
</feature>
<feature type="compositionally biased region" description="Polar residues" evidence="1">
    <location>
        <begin position="166"/>
        <end position="177"/>
    </location>
</feature>
<evidence type="ECO:0000313" key="3">
    <source>
        <dbReference type="EMBL" id="POY74028.1"/>
    </source>
</evidence>
<proteinExistence type="predicted"/>
<organism evidence="3 4">
    <name type="scientific">Rhodotorula taiwanensis</name>
    <dbReference type="NCBI Taxonomy" id="741276"/>
    <lineage>
        <taxon>Eukaryota</taxon>
        <taxon>Fungi</taxon>
        <taxon>Dikarya</taxon>
        <taxon>Basidiomycota</taxon>
        <taxon>Pucciniomycotina</taxon>
        <taxon>Microbotryomycetes</taxon>
        <taxon>Sporidiobolales</taxon>
        <taxon>Sporidiobolaceae</taxon>
        <taxon>Rhodotorula</taxon>
    </lineage>
</organism>
<accession>A0A2S5BB98</accession>
<keyword evidence="4" id="KW-1185">Reference proteome</keyword>
<dbReference type="Proteomes" id="UP000237144">
    <property type="component" value="Unassembled WGS sequence"/>
</dbReference>
<evidence type="ECO:0000256" key="1">
    <source>
        <dbReference type="SAM" id="MobiDB-lite"/>
    </source>
</evidence>
<gene>
    <name evidence="3" type="ORF">BMF94_2839</name>
</gene>
<name>A0A2S5BB98_9BASI</name>
<feature type="compositionally biased region" description="Low complexity" evidence="1">
    <location>
        <begin position="476"/>
        <end position="492"/>
    </location>
</feature>
<feature type="region of interest" description="Disordered" evidence="1">
    <location>
        <begin position="150"/>
        <end position="177"/>
    </location>
</feature>
<dbReference type="InterPro" id="IPR052743">
    <property type="entry name" value="Glutaminase_GtaA"/>
</dbReference>
<comment type="caution">
    <text evidence="3">The sequence shown here is derived from an EMBL/GenBank/DDBJ whole genome shotgun (WGS) entry which is preliminary data.</text>
</comment>
<feature type="compositionally biased region" description="Low complexity" evidence="1">
    <location>
        <begin position="560"/>
        <end position="576"/>
    </location>
</feature>
<dbReference type="InterPro" id="IPR018829">
    <property type="entry name" value="DUF2433"/>
</dbReference>
<feature type="domain" description="DUF2433" evidence="2">
    <location>
        <begin position="294"/>
        <end position="433"/>
    </location>
</feature>
<sequence>MLARNQTTVTITSELEDARNLSTLNTLAAEHSAVAIIHSGDFGFYEPSSLAGISDRTLKHLVQYSSLIPPQFRSQLLSPNTSPSQMRDLLANPPRSAFPDDQSEAPVFGLSEFPRLLTGELRLSVPVYTVWGACEDVAILEKIRLAPPSPQSIPSDPSKVVPVAPSTATRPSSIPSTPQSYSIPNLTVLDEATTRVLLIGGVRLRLFGLGGAVVPHKLFDNGTGSATIAGGQGTMWTTMLQIGELVDTAQKVYDPSETRLLISHAAPGREGLLAQLALVLKADLTVSAGLHFRYGVSYNEFSVQHDPDAFRTKLEASRKAFNEVWDAVKAQVEGVIESVHSFWPLVVRVVQILTLFSLNSEHQRPLLQNALAVANRVPANNFVGGAANVEEAAWKNCWNWNLPDAAFGSLVLDIREGRIGSEMKSQGFNFAYRQNTPRPPPAASAQQQPAPSANSNFAASTPAPPAVSRPAPPTGPAATPSAPNSTPTASQSLPFAQRPYGGQGPNGPAHPHSRPTPIGNHPQQQQQQHQQRGAGRGGARGGYGAPGSAMNTPRPNNVDAAAPQAAVSANKDGSAAAKDDSANKAQGAAPVNGDANQTPAPHQGRSGRGQRGMTPHQRQQQQQQQAQAQAQTSASGPETNASAAETGKKQDATPASLSLATADAAGNTTGAESSATEGGPLSPSTPSGDGAGLRGGRGGRGRGRGSRGRSNGEWTRGSGRGGRGGSASAGEGSSTPSGGADGKKSGAGADGSS</sequence>
<feature type="compositionally biased region" description="Polar residues" evidence="1">
    <location>
        <begin position="632"/>
        <end position="643"/>
    </location>
</feature>
<dbReference type="STRING" id="741276.A0A2S5BB98"/>
<feature type="compositionally biased region" description="Low complexity" evidence="1">
    <location>
        <begin position="523"/>
        <end position="533"/>
    </location>
</feature>
<evidence type="ECO:0000313" key="4">
    <source>
        <dbReference type="Proteomes" id="UP000237144"/>
    </source>
</evidence>
<feature type="compositionally biased region" description="Gly residues" evidence="1">
    <location>
        <begin position="534"/>
        <end position="545"/>
    </location>
</feature>
<feature type="region of interest" description="Disordered" evidence="1">
    <location>
        <begin position="431"/>
        <end position="753"/>
    </location>
</feature>
<feature type="compositionally biased region" description="Low complexity" evidence="1">
    <location>
        <begin position="660"/>
        <end position="671"/>
    </location>
</feature>
<evidence type="ECO:0000259" key="2">
    <source>
        <dbReference type="Pfam" id="PF10360"/>
    </source>
</evidence>
<dbReference type="EMBL" id="PJQD01000029">
    <property type="protein sequence ID" value="POY74028.1"/>
    <property type="molecule type" value="Genomic_DNA"/>
</dbReference>
<feature type="compositionally biased region" description="Pro residues" evidence="1">
    <location>
        <begin position="462"/>
        <end position="475"/>
    </location>
</feature>
<feature type="compositionally biased region" description="Low complexity" evidence="1">
    <location>
        <begin position="728"/>
        <end position="738"/>
    </location>
</feature>
<protein>
    <recommendedName>
        <fullName evidence="2">DUF2433 domain-containing protein</fullName>
    </recommendedName>
</protein>
<dbReference type="PANTHER" id="PTHR31987:SF11">
    <property type="entry name" value="DUF2433 DOMAIN-CONTAINING PROTEIN"/>
    <property type="match status" value="1"/>
</dbReference>
<feature type="compositionally biased region" description="Basic residues" evidence="1">
    <location>
        <begin position="697"/>
        <end position="707"/>
    </location>
</feature>
<dbReference type="PANTHER" id="PTHR31987">
    <property type="entry name" value="GLUTAMINASE A-RELATED"/>
    <property type="match status" value="1"/>
</dbReference>
<dbReference type="AlphaFoldDB" id="A0A2S5BB98"/>
<dbReference type="Pfam" id="PF10360">
    <property type="entry name" value="DUF2433"/>
    <property type="match status" value="1"/>
</dbReference>
<feature type="compositionally biased region" description="Low complexity" evidence="1">
    <location>
        <begin position="617"/>
        <end position="631"/>
    </location>
</feature>
<reference evidence="3 4" key="1">
    <citation type="journal article" date="2018" name="Front. Microbiol.">
        <title>Prospects for Fungal Bioremediation of Acidic Radioactive Waste Sites: Characterization and Genome Sequence of Rhodotorula taiwanensis MD1149.</title>
        <authorList>
            <person name="Tkavc R."/>
            <person name="Matrosova V.Y."/>
            <person name="Grichenko O.E."/>
            <person name="Gostincar C."/>
            <person name="Volpe R.P."/>
            <person name="Klimenkova P."/>
            <person name="Gaidamakova E.K."/>
            <person name="Zhou C.E."/>
            <person name="Stewart B.J."/>
            <person name="Lyman M.G."/>
            <person name="Malfatti S.A."/>
            <person name="Rubinfeld B."/>
            <person name="Courtot M."/>
            <person name="Singh J."/>
            <person name="Dalgard C.L."/>
            <person name="Hamilton T."/>
            <person name="Frey K.G."/>
            <person name="Gunde-Cimerman N."/>
            <person name="Dugan L."/>
            <person name="Daly M.J."/>
        </authorList>
    </citation>
    <scope>NUCLEOTIDE SEQUENCE [LARGE SCALE GENOMIC DNA]</scope>
    <source>
        <strain evidence="3 4">MD1149</strain>
    </source>
</reference>
<feature type="compositionally biased region" description="Low complexity" evidence="1">
    <location>
        <begin position="443"/>
        <end position="461"/>
    </location>
</feature>
<dbReference type="OrthoDB" id="3918848at2759"/>